<evidence type="ECO:0000256" key="4">
    <source>
        <dbReference type="ARBA" id="ARBA00022984"/>
    </source>
</evidence>
<evidence type="ECO:0000256" key="1">
    <source>
        <dbReference type="ARBA" id="ARBA00009943"/>
    </source>
</evidence>
<dbReference type="Gene3D" id="3.40.630.30">
    <property type="match status" value="1"/>
</dbReference>
<dbReference type="SUPFAM" id="SSF55729">
    <property type="entry name" value="Acyl-CoA N-acyltransferases (Nat)"/>
    <property type="match status" value="1"/>
</dbReference>
<dbReference type="STRING" id="1802610.A2W32_02830"/>
<dbReference type="PROSITE" id="PS51191">
    <property type="entry name" value="FEMABX"/>
    <property type="match status" value="1"/>
</dbReference>
<keyword evidence="3" id="KW-0133">Cell shape</keyword>
<evidence type="ECO:0000313" key="7">
    <source>
        <dbReference type="EMBL" id="OGC51740.1"/>
    </source>
</evidence>
<keyword evidence="6" id="KW-0961">Cell wall biogenesis/degradation</keyword>
<gene>
    <name evidence="7" type="ORF">A2W32_02830</name>
</gene>
<dbReference type="AlphaFoldDB" id="A0A1F4V3X6"/>
<comment type="caution">
    <text evidence="7">The sequence shown here is derived from an EMBL/GenBank/DDBJ whole genome shotgun (WGS) entry which is preliminary data.</text>
</comment>
<evidence type="ECO:0000256" key="3">
    <source>
        <dbReference type="ARBA" id="ARBA00022960"/>
    </source>
</evidence>
<evidence type="ECO:0000256" key="5">
    <source>
        <dbReference type="ARBA" id="ARBA00023315"/>
    </source>
</evidence>
<evidence type="ECO:0000313" key="8">
    <source>
        <dbReference type="Proteomes" id="UP000177371"/>
    </source>
</evidence>
<keyword evidence="4" id="KW-0573">Peptidoglycan synthesis</keyword>
<sequence>MIFIESDIKTENADYKEFDKTFNMLDYKNINLFLSPTKTTYIDLSKSETAILAGFDQDIRKQLKRNSKKNISFKTVGCMDEFYSILYETSRRGKYFVHSFKNWKAKWEPFGDEVQFILAYIDGELLGGNMFTVQPPVAFGLSLPSTVHGKNKRIAATLIWEGIKRAKALGCTKFDLNGLYDERYNAPIKWVGLTAFKRKFKGNEVEFMHPKIKIYKWYLRPLERLGLLWMFFVDA</sequence>
<protein>
    <recommendedName>
        <fullName evidence="9">BioF2-like acetyltransferase domain-containing protein</fullName>
    </recommendedName>
</protein>
<reference evidence="7 8" key="1">
    <citation type="journal article" date="2016" name="Nat. Commun.">
        <title>Thousands of microbial genomes shed light on interconnected biogeochemical processes in an aquifer system.</title>
        <authorList>
            <person name="Anantharaman K."/>
            <person name="Brown C.T."/>
            <person name="Hug L.A."/>
            <person name="Sharon I."/>
            <person name="Castelle C.J."/>
            <person name="Probst A.J."/>
            <person name="Thomas B.C."/>
            <person name="Singh A."/>
            <person name="Wilkins M.J."/>
            <person name="Karaoz U."/>
            <person name="Brodie E.L."/>
            <person name="Williams K.H."/>
            <person name="Hubbard S.S."/>
            <person name="Banfield J.F."/>
        </authorList>
    </citation>
    <scope>NUCLEOTIDE SEQUENCE [LARGE SCALE GENOMIC DNA]</scope>
</reference>
<keyword evidence="5" id="KW-0012">Acyltransferase</keyword>
<dbReference type="InterPro" id="IPR050644">
    <property type="entry name" value="PG_Glycine_Bridge_Synth"/>
</dbReference>
<dbReference type="InterPro" id="IPR003447">
    <property type="entry name" value="FEMABX"/>
</dbReference>
<comment type="similarity">
    <text evidence="1">Belongs to the FemABX family.</text>
</comment>
<keyword evidence="2" id="KW-0808">Transferase</keyword>
<dbReference type="Pfam" id="PF02388">
    <property type="entry name" value="FemAB"/>
    <property type="match status" value="1"/>
</dbReference>
<dbReference type="GO" id="GO:0071555">
    <property type="term" value="P:cell wall organization"/>
    <property type="evidence" value="ECO:0007669"/>
    <property type="project" value="UniProtKB-KW"/>
</dbReference>
<dbReference type="GO" id="GO:0008360">
    <property type="term" value="P:regulation of cell shape"/>
    <property type="evidence" value="ECO:0007669"/>
    <property type="project" value="UniProtKB-KW"/>
</dbReference>
<evidence type="ECO:0000256" key="2">
    <source>
        <dbReference type="ARBA" id="ARBA00022679"/>
    </source>
</evidence>
<evidence type="ECO:0008006" key="9">
    <source>
        <dbReference type="Google" id="ProtNLM"/>
    </source>
</evidence>
<dbReference type="Proteomes" id="UP000177371">
    <property type="component" value="Unassembled WGS sequence"/>
</dbReference>
<dbReference type="EMBL" id="MEUT01000013">
    <property type="protein sequence ID" value="OGC51740.1"/>
    <property type="molecule type" value="Genomic_DNA"/>
</dbReference>
<accession>A0A1F4V3X6</accession>
<name>A0A1F4V3X6_UNCKA</name>
<dbReference type="PANTHER" id="PTHR36174">
    <property type="entry name" value="LIPID II:GLYCINE GLYCYLTRANSFERASE"/>
    <property type="match status" value="1"/>
</dbReference>
<organism evidence="7 8">
    <name type="scientific">candidate division WWE3 bacterium RBG_16_37_10</name>
    <dbReference type="NCBI Taxonomy" id="1802610"/>
    <lineage>
        <taxon>Bacteria</taxon>
        <taxon>Katanobacteria</taxon>
    </lineage>
</organism>
<evidence type="ECO:0000256" key="6">
    <source>
        <dbReference type="ARBA" id="ARBA00023316"/>
    </source>
</evidence>
<dbReference type="PANTHER" id="PTHR36174:SF1">
    <property type="entry name" value="LIPID II:GLYCINE GLYCYLTRANSFERASE"/>
    <property type="match status" value="1"/>
</dbReference>
<proteinExistence type="inferred from homology"/>
<dbReference type="GO" id="GO:0009252">
    <property type="term" value="P:peptidoglycan biosynthetic process"/>
    <property type="evidence" value="ECO:0007669"/>
    <property type="project" value="UniProtKB-KW"/>
</dbReference>
<dbReference type="InterPro" id="IPR016181">
    <property type="entry name" value="Acyl_CoA_acyltransferase"/>
</dbReference>
<dbReference type="GO" id="GO:0016755">
    <property type="term" value="F:aminoacyltransferase activity"/>
    <property type="evidence" value="ECO:0007669"/>
    <property type="project" value="InterPro"/>
</dbReference>